<gene>
    <name evidence="1" type="ORF">AAEO50_00435</name>
</gene>
<comment type="caution">
    <text evidence="1">The sequence shown here is derived from an EMBL/GenBank/DDBJ whole genome shotgun (WGS) entry which is preliminary data.</text>
</comment>
<protein>
    <submittedName>
        <fullName evidence="1">Uncharacterized protein</fullName>
    </submittedName>
</protein>
<evidence type="ECO:0000313" key="1">
    <source>
        <dbReference type="EMBL" id="MEL3970735.1"/>
    </source>
</evidence>
<dbReference type="Proteomes" id="UP001389717">
    <property type="component" value="Unassembled WGS sequence"/>
</dbReference>
<keyword evidence="2" id="KW-1185">Reference proteome</keyword>
<proteinExistence type="predicted"/>
<dbReference type="EMBL" id="JBBYAF010000001">
    <property type="protein sequence ID" value="MEL3970735.1"/>
    <property type="molecule type" value="Genomic_DNA"/>
</dbReference>
<sequence>MKDINMKVNPLYSDVDLSIQFHFEFTQGDTKVGEASVSTYSIANDTHSPSQTKNVTYLKTQKCAVIDRFDVINETEELCMKKIQHFLHVIGMKEIHSGYDIKDVHISGL</sequence>
<dbReference type="RefSeq" id="WP_341979252.1">
    <property type="nucleotide sequence ID" value="NZ_JBBYAF010000001.1"/>
</dbReference>
<organism evidence="1 2">
    <name type="scientific">Rossellomorea oryzaecorticis</name>
    <dbReference type="NCBI Taxonomy" id="1396505"/>
    <lineage>
        <taxon>Bacteria</taxon>
        <taxon>Bacillati</taxon>
        <taxon>Bacillota</taxon>
        <taxon>Bacilli</taxon>
        <taxon>Bacillales</taxon>
        <taxon>Bacillaceae</taxon>
        <taxon>Rossellomorea</taxon>
    </lineage>
</organism>
<name>A0ABU9K3R9_9BACI</name>
<reference evidence="1 2" key="1">
    <citation type="submission" date="2024-04" db="EMBL/GenBank/DDBJ databases">
        <title>Bacillus oryzaecorticis sp. nov., a moderately halophilic bacterium isolated from rice husks.</title>
        <authorList>
            <person name="Zhu H.-S."/>
        </authorList>
    </citation>
    <scope>NUCLEOTIDE SEQUENCE [LARGE SCALE GENOMIC DNA]</scope>
    <source>
        <strain evidence="1 2">ZC255</strain>
    </source>
</reference>
<accession>A0ABU9K3R9</accession>
<evidence type="ECO:0000313" key="2">
    <source>
        <dbReference type="Proteomes" id="UP001389717"/>
    </source>
</evidence>